<dbReference type="SUPFAM" id="SSF53098">
    <property type="entry name" value="Ribonuclease H-like"/>
    <property type="match status" value="1"/>
</dbReference>
<feature type="non-terminal residue" evidence="2">
    <location>
        <position position="1"/>
    </location>
</feature>
<dbReference type="AlphaFoldDB" id="A0A4P9VX35"/>
<dbReference type="PROSITE" id="PS50822">
    <property type="entry name" value="PIWI"/>
    <property type="match status" value="1"/>
</dbReference>
<dbReference type="InterPro" id="IPR012337">
    <property type="entry name" value="RNaseH-like_sf"/>
</dbReference>
<evidence type="ECO:0000313" key="3">
    <source>
        <dbReference type="Proteomes" id="UP000269721"/>
    </source>
</evidence>
<reference evidence="3" key="1">
    <citation type="journal article" date="2018" name="Nat. Microbiol.">
        <title>Leveraging single-cell genomics to expand the fungal tree of life.</title>
        <authorList>
            <person name="Ahrendt S.R."/>
            <person name="Quandt C.A."/>
            <person name="Ciobanu D."/>
            <person name="Clum A."/>
            <person name="Salamov A."/>
            <person name="Andreopoulos B."/>
            <person name="Cheng J.F."/>
            <person name="Woyke T."/>
            <person name="Pelin A."/>
            <person name="Henrissat B."/>
            <person name="Reynolds N.K."/>
            <person name="Benny G.L."/>
            <person name="Smith M.E."/>
            <person name="James T.Y."/>
            <person name="Grigoriev I.V."/>
        </authorList>
    </citation>
    <scope>NUCLEOTIDE SEQUENCE [LARGE SCALE GENOMIC DNA]</scope>
</reference>
<dbReference type="Proteomes" id="UP000269721">
    <property type="component" value="Unassembled WGS sequence"/>
</dbReference>
<accession>A0A4P9VX35</accession>
<dbReference type="SMART" id="SM00950">
    <property type="entry name" value="Piwi"/>
    <property type="match status" value="1"/>
</dbReference>
<dbReference type="CDD" id="cd04657">
    <property type="entry name" value="Piwi_ago-like"/>
    <property type="match status" value="1"/>
</dbReference>
<dbReference type="InterPro" id="IPR003165">
    <property type="entry name" value="Piwi"/>
</dbReference>
<evidence type="ECO:0000259" key="1">
    <source>
        <dbReference type="PROSITE" id="PS50822"/>
    </source>
</evidence>
<dbReference type="OrthoDB" id="10252740at2759"/>
<dbReference type="PANTHER" id="PTHR22891">
    <property type="entry name" value="EUKARYOTIC TRANSLATION INITIATION FACTOR 2C"/>
    <property type="match status" value="1"/>
</dbReference>
<gene>
    <name evidence="2" type="ORF">BDK51DRAFT_28964</name>
</gene>
<proteinExistence type="predicted"/>
<name>A0A4P9VX35_9FUNG</name>
<sequence>LDTNQTNNMLTFATQKPDIRFNAINSGVRNIVSGNEFLASFRVRMDIERNGVMARILPPPTVQYHRASRQVEVARRDAEAGGWNLRDKKVSHSLAIKYWSFINFSPLGPLALQKFVNETIVVCHDTGIRILNLSPIVRNASPEGDVTQIMQRAFLDIGPIPSQREIGIARPIIICILPNDGVPLYKGIKLAGDSLIGIVTQCVQARHASLAKKQYIANVVAKINMKLMGVNQVIAKENVPFIHERPTMIFGADISHPAAGLIHKPSIAAVVGSLDATCARYSPVVSLQKPRVTPEGGYKGPQDVIQDLQAIVSKLARKFYFETGSKPERIIFYRDGVSETQYRRVLDEEVKAIVEACESIESGYRPSITYIAVQKRHQARFRPSAPADMGKDGNVKPGTVVDTQITHPSQFDWFLCSHASLQGTSKPTRYHVLHDEHRFSSDELQALTYNLCYLYGRATRAVSVCPPVYFAHLAARRATLHFEGEGWHEGVLSDAATALAAAAAAGGVDRACDEFIKGYREVNEGLQSTMYYV</sequence>
<dbReference type="Pfam" id="PF02171">
    <property type="entry name" value="Piwi"/>
    <property type="match status" value="1"/>
</dbReference>
<feature type="domain" description="Piwi" evidence="1">
    <location>
        <begin position="172"/>
        <end position="483"/>
    </location>
</feature>
<dbReference type="GO" id="GO:0003676">
    <property type="term" value="F:nucleic acid binding"/>
    <property type="evidence" value="ECO:0007669"/>
    <property type="project" value="InterPro"/>
</dbReference>
<dbReference type="Gene3D" id="3.30.420.10">
    <property type="entry name" value="Ribonuclease H-like superfamily/Ribonuclease H"/>
    <property type="match status" value="1"/>
</dbReference>
<organism evidence="2 3">
    <name type="scientific">Blyttiomyces helicus</name>
    <dbReference type="NCBI Taxonomy" id="388810"/>
    <lineage>
        <taxon>Eukaryota</taxon>
        <taxon>Fungi</taxon>
        <taxon>Fungi incertae sedis</taxon>
        <taxon>Chytridiomycota</taxon>
        <taxon>Chytridiomycota incertae sedis</taxon>
        <taxon>Chytridiomycetes</taxon>
        <taxon>Chytridiomycetes incertae sedis</taxon>
        <taxon>Blyttiomyces</taxon>
    </lineage>
</organism>
<keyword evidence="3" id="KW-1185">Reference proteome</keyword>
<protein>
    <submittedName>
        <fullName evidence="2">Piwi domain-containing protein</fullName>
    </submittedName>
</protein>
<dbReference type="EMBL" id="ML000287">
    <property type="protein sequence ID" value="RKO84281.1"/>
    <property type="molecule type" value="Genomic_DNA"/>
</dbReference>
<dbReference type="InterPro" id="IPR036397">
    <property type="entry name" value="RNaseH_sf"/>
</dbReference>
<evidence type="ECO:0000313" key="2">
    <source>
        <dbReference type="EMBL" id="RKO84281.1"/>
    </source>
</evidence>
<dbReference type="InterPro" id="IPR045246">
    <property type="entry name" value="Piwi_ago-like"/>
</dbReference>
<dbReference type="Gene3D" id="3.40.50.2300">
    <property type="match status" value="1"/>
</dbReference>